<organism evidence="6 7">
    <name type="scientific">Phytophthora nicotianae (strain INRA-310)</name>
    <name type="common">Phytophthora parasitica</name>
    <dbReference type="NCBI Taxonomy" id="761204"/>
    <lineage>
        <taxon>Eukaryota</taxon>
        <taxon>Sar</taxon>
        <taxon>Stramenopiles</taxon>
        <taxon>Oomycota</taxon>
        <taxon>Peronosporomycetes</taxon>
        <taxon>Peronosporales</taxon>
        <taxon>Peronosporaceae</taxon>
        <taxon>Phytophthora</taxon>
    </lineage>
</organism>
<evidence type="ECO:0000256" key="4">
    <source>
        <dbReference type="SAM" id="MobiDB-lite"/>
    </source>
</evidence>
<feature type="compositionally biased region" description="Low complexity" evidence="4">
    <location>
        <begin position="103"/>
        <end position="118"/>
    </location>
</feature>
<dbReference type="GO" id="GO:0016818">
    <property type="term" value="F:hydrolase activity, acting on acid anhydrides, in phosphorus-containing anhydrides"/>
    <property type="evidence" value="ECO:0007669"/>
    <property type="project" value="InterPro"/>
</dbReference>
<dbReference type="GO" id="GO:0003677">
    <property type="term" value="F:DNA binding"/>
    <property type="evidence" value="ECO:0007669"/>
    <property type="project" value="InterPro"/>
</dbReference>
<name>W2PLB1_PHYN3</name>
<reference evidence="7" key="1">
    <citation type="submission" date="2011-12" db="EMBL/GenBank/DDBJ databases">
        <authorList>
            <consortium name="The Broad Institute Genome Sequencing Platform"/>
            <person name="Russ C."/>
            <person name="Tyler B."/>
            <person name="Panabieres F."/>
            <person name="Shan W."/>
            <person name="Tripathy S."/>
            <person name="Grunwald N."/>
            <person name="Machado M."/>
            <person name="Young S.K."/>
            <person name="Zeng Q."/>
            <person name="Gargeya S."/>
            <person name="Fitzgerald M."/>
            <person name="Haas B."/>
            <person name="Abouelleil A."/>
            <person name="Alvarado L."/>
            <person name="Arachchi H.M."/>
            <person name="Berlin A."/>
            <person name="Chapman S.B."/>
            <person name="Gearin G."/>
            <person name="Goldberg J."/>
            <person name="Griggs A."/>
            <person name="Gujja S."/>
            <person name="Hansen M."/>
            <person name="Heiman D."/>
            <person name="Howarth C."/>
            <person name="Larimer J."/>
            <person name="Lui A."/>
            <person name="MacDonald P.J.P."/>
            <person name="McCowen C."/>
            <person name="Montmayeur A."/>
            <person name="Murphy C."/>
            <person name="Neiman D."/>
            <person name="Pearson M."/>
            <person name="Priest M."/>
            <person name="Roberts A."/>
            <person name="Saif S."/>
            <person name="Shea T."/>
            <person name="Sisk P."/>
            <person name="Stolte C."/>
            <person name="Sykes S."/>
            <person name="Wortman J."/>
            <person name="Nusbaum C."/>
            <person name="Birren B."/>
        </authorList>
    </citation>
    <scope>NUCLEOTIDE SEQUENCE [LARGE SCALE GENOMIC DNA]</scope>
    <source>
        <strain evidence="7">INRA-310</strain>
    </source>
</reference>
<feature type="compositionally biased region" description="Basic and acidic residues" evidence="4">
    <location>
        <begin position="90"/>
        <end position="102"/>
    </location>
</feature>
<evidence type="ECO:0000313" key="7">
    <source>
        <dbReference type="Proteomes" id="UP000018817"/>
    </source>
</evidence>
<dbReference type="InterPro" id="IPR027417">
    <property type="entry name" value="P-loop_NTPase"/>
</dbReference>
<dbReference type="SUPFAM" id="SSF52540">
    <property type="entry name" value="P-loop containing nucleoside triphosphate hydrolases"/>
    <property type="match status" value="1"/>
</dbReference>
<feature type="region of interest" description="Disordered" evidence="4">
    <location>
        <begin position="90"/>
        <end position="147"/>
    </location>
</feature>
<dbReference type="SMART" id="SM00488">
    <property type="entry name" value="DEXDc2"/>
    <property type="match status" value="1"/>
</dbReference>
<dbReference type="InterPro" id="IPR014013">
    <property type="entry name" value="Helic_SF1/SF2_ATP-bd_DinG/Rad3"/>
</dbReference>
<evidence type="ECO:0000259" key="5">
    <source>
        <dbReference type="PROSITE" id="PS51193"/>
    </source>
</evidence>
<accession>W2PLB1</accession>
<evidence type="ECO:0000256" key="2">
    <source>
        <dbReference type="ARBA" id="ARBA00022801"/>
    </source>
</evidence>
<dbReference type="GO" id="GO:0005524">
    <property type="term" value="F:ATP binding"/>
    <property type="evidence" value="ECO:0007669"/>
    <property type="project" value="UniProtKB-KW"/>
</dbReference>
<reference evidence="6 7" key="2">
    <citation type="submission" date="2013-11" db="EMBL/GenBank/DDBJ databases">
        <title>The Genome Sequence of Phytophthora parasitica INRA-310.</title>
        <authorList>
            <consortium name="The Broad Institute Genomics Platform"/>
            <person name="Russ C."/>
            <person name="Tyler B."/>
            <person name="Panabieres F."/>
            <person name="Shan W."/>
            <person name="Tripathy S."/>
            <person name="Grunwald N."/>
            <person name="Machado M."/>
            <person name="Johnson C.S."/>
            <person name="Arredondo F."/>
            <person name="Hong C."/>
            <person name="Coffey M."/>
            <person name="Young S.K."/>
            <person name="Zeng Q."/>
            <person name="Gargeya S."/>
            <person name="Fitzgerald M."/>
            <person name="Abouelleil A."/>
            <person name="Alvarado L."/>
            <person name="Chapman S.B."/>
            <person name="Gainer-Dewar J."/>
            <person name="Goldberg J."/>
            <person name="Griggs A."/>
            <person name="Gujja S."/>
            <person name="Hansen M."/>
            <person name="Howarth C."/>
            <person name="Imamovic A."/>
            <person name="Ireland A."/>
            <person name="Larimer J."/>
            <person name="McCowan C."/>
            <person name="Murphy C."/>
            <person name="Pearson M."/>
            <person name="Poon T.W."/>
            <person name="Priest M."/>
            <person name="Roberts A."/>
            <person name="Saif S."/>
            <person name="Shea T."/>
            <person name="Sykes S."/>
            <person name="Wortman J."/>
            <person name="Nusbaum C."/>
            <person name="Birren B."/>
        </authorList>
    </citation>
    <scope>NUCLEOTIDE SEQUENCE [LARGE SCALE GENOMIC DNA]</scope>
    <source>
        <strain evidence="6 7">INRA-310</strain>
    </source>
</reference>
<gene>
    <name evidence="6" type="ORF">PPTG_17665</name>
</gene>
<dbReference type="PROSITE" id="PS51193">
    <property type="entry name" value="HELICASE_ATP_BIND_2"/>
    <property type="match status" value="1"/>
</dbReference>
<dbReference type="GO" id="GO:0003678">
    <property type="term" value="F:DNA helicase activity"/>
    <property type="evidence" value="ECO:0007669"/>
    <property type="project" value="InterPro"/>
</dbReference>
<dbReference type="InterPro" id="IPR006554">
    <property type="entry name" value="Helicase-like_DEXD_c2"/>
</dbReference>
<dbReference type="PANTHER" id="PTHR11472:SF47">
    <property type="entry name" value="FANCONI ANEMIA GROUP J PROTEIN"/>
    <property type="match status" value="1"/>
</dbReference>
<keyword evidence="2" id="KW-0378">Hydrolase</keyword>
<evidence type="ECO:0000256" key="1">
    <source>
        <dbReference type="ARBA" id="ARBA00022741"/>
    </source>
</evidence>
<dbReference type="VEuPathDB" id="FungiDB:PPTG_17665"/>
<dbReference type="GO" id="GO:1990918">
    <property type="term" value="P:double-strand break repair involved in meiotic recombination"/>
    <property type="evidence" value="ECO:0007669"/>
    <property type="project" value="TreeGrafter"/>
</dbReference>
<dbReference type="InterPro" id="IPR045028">
    <property type="entry name" value="DinG/Rad3-like"/>
</dbReference>
<keyword evidence="3" id="KW-0067">ATP-binding</keyword>
<dbReference type="OrthoDB" id="267079at2759"/>
<evidence type="ECO:0000256" key="3">
    <source>
        <dbReference type="ARBA" id="ARBA00022840"/>
    </source>
</evidence>
<dbReference type="STRING" id="761204.W2PLB1"/>
<dbReference type="FunFam" id="3.40.50.300:FF:005861">
    <property type="entry name" value="Predicted protein"/>
    <property type="match status" value="1"/>
</dbReference>
<dbReference type="Gene3D" id="3.40.50.300">
    <property type="entry name" value="P-loop containing nucleotide triphosphate hydrolases"/>
    <property type="match status" value="2"/>
</dbReference>
<feature type="compositionally biased region" description="Polar residues" evidence="4">
    <location>
        <begin position="129"/>
        <end position="139"/>
    </location>
</feature>
<evidence type="ECO:0000313" key="6">
    <source>
        <dbReference type="EMBL" id="ETN00805.1"/>
    </source>
</evidence>
<feature type="compositionally biased region" description="Low complexity" evidence="4">
    <location>
        <begin position="474"/>
        <end position="485"/>
    </location>
</feature>
<sequence>MNKVLTALKTEQHALLESPTGSGKTLALLCSSLTFQKQFVKDKVAALKKQQEDPKFKAQEAEKQAQEAQLRAIEAQMQLMEAQQQVEQARKARQLREEEVEHSTQSTFQSTQETQATQVAGHEDDVAPTQPSANTSGWMTTRKRELETDSAIAKKKRVLPKSFASAAKDADVKVKAEQFDVPGPDKPKTKRVVPPRIFFCSRTHSQLAQVVDELKNCPVSYLDSPEDSNTYTKQLQTCVLGSKRNMCVNRKVNKDPSQVDEKCRLALEGASCSYFRKRKKTNDLRRTVPPVWDIEDLVKLAQKHRECAYFHARDALDHANIVFAPYNYLLDPTIREAVGITLKDSIIVLDEAHNVEDTCRSSASVEVTTDVLAASIKAFTIVIKHGNRPKTYNALLKLLNGINRWLQSVDSNANAILQPSGYEEKSKVWDGADALAMLAEYSGLTKDNLAEMKANVQEVREYENELGNSAESGQQPQTQATQDAAANPTGASVLLGALALATVQSIMNVVDYMFRDSLKFIDDFKLVVIKSKSTWKENASFRSPTKRNGGDEWELKMCIWCLTAAVAFSDIASQARSVILTSGELGVDFPIRLEANHVVNMRKQVFIGAVMHGPGNVDLQSTNHHMFEE</sequence>
<feature type="domain" description="Helicase ATP-binding" evidence="5">
    <location>
        <begin position="1"/>
        <end position="399"/>
    </location>
</feature>
<dbReference type="Proteomes" id="UP000018817">
    <property type="component" value="Unassembled WGS sequence"/>
</dbReference>
<dbReference type="GeneID" id="20186630"/>
<dbReference type="EMBL" id="KI669633">
    <property type="protein sequence ID" value="ETN00805.1"/>
    <property type="molecule type" value="Genomic_DNA"/>
</dbReference>
<dbReference type="PANTHER" id="PTHR11472">
    <property type="entry name" value="DNA REPAIR DEAD HELICASE RAD3/XP-D SUBFAMILY MEMBER"/>
    <property type="match status" value="1"/>
</dbReference>
<feature type="region of interest" description="Disordered" evidence="4">
    <location>
        <begin position="463"/>
        <end position="485"/>
    </location>
</feature>
<protein>
    <recommendedName>
        <fullName evidence="5">Helicase ATP-binding domain-containing protein</fullName>
    </recommendedName>
</protein>
<dbReference type="AlphaFoldDB" id="W2PLB1"/>
<keyword evidence="1" id="KW-0547">Nucleotide-binding</keyword>
<dbReference type="Pfam" id="PF06733">
    <property type="entry name" value="DEAD_2"/>
    <property type="match status" value="1"/>
</dbReference>
<dbReference type="GO" id="GO:0005634">
    <property type="term" value="C:nucleus"/>
    <property type="evidence" value="ECO:0007669"/>
    <property type="project" value="TreeGrafter"/>
</dbReference>
<proteinExistence type="predicted"/>
<dbReference type="InterPro" id="IPR010614">
    <property type="entry name" value="RAD3-like_helicase_DEAD"/>
</dbReference>
<dbReference type="GO" id="GO:0006289">
    <property type="term" value="P:nucleotide-excision repair"/>
    <property type="evidence" value="ECO:0007669"/>
    <property type="project" value="TreeGrafter"/>
</dbReference>
<dbReference type="RefSeq" id="XP_008913856.1">
    <property type="nucleotide sequence ID" value="XM_008915608.1"/>
</dbReference>